<keyword evidence="2" id="KW-1185">Reference proteome</keyword>
<gene>
    <name evidence="1" type="ORF">cubi_01845</name>
</gene>
<dbReference type="OrthoDB" id="336654at2759"/>
<evidence type="ECO:0000313" key="2">
    <source>
        <dbReference type="Proteomes" id="UP000186176"/>
    </source>
</evidence>
<dbReference type="EMBL" id="LRBP01000001">
    <property type="protein sequence ID" value="OII75324.1"/>
    <property type="molecule type" value="Genomic_DNA"/>
</dbReference>
<dbReference type="Proteomes" id="UP000186176">
    <property type="component" value="Unassembled WGS sequence"/>
</dbReference>
<name>A0A1J4MQP4_9CRYT</name>
<dbReference type="RefSeq" id="XP_028876331.1">
    <property type="nucleotide sequence ID" value="XM_029018857.1"/>
</dbReference>
<dbReference type="GeneID" id="39978636"/>
<proteinExistence type="predicted"/>
<sequence>MNEIPIVLFSVKNKGNTLFFDAYSQTDSINYNSNVTPREYSNYYRFYVNKYKNYNSINVQSDQLKNSVFEQKIDLSNEKNRRCVCSSSEYIELEGNQLKNGIPITHVPRENEIDPNLNDFGTKNWQVTSYVKSQSPELNFRHSSSEIHNIRLNNSPYLYTNKNYTKYPSKQNNMGERHYNRELCRHCQYSSVKNIDFYIDPSPKYNFISNSIPEALTMTIMIGVNAVVEIIASIAVKFCARIPDKDELYPGTGCVLMDYLNDKIDHLLNDQAEIHDESTENQQSENDTKSSNINCEAWISNKLDEIMNHSNYKDSENKIPYKYNGLYDALIKNCYHKADESGFDPVKYSENLPYTLPFVSARTQTLRRGFIDYPETNS</sequence>
<protein>
    <submittedName>
        <fullName evidence="1">Uncharacterized protein</fullName>
    </submittedName>
</protein>
<dbReference type="AlphaFoldDB" id="A0A1J4MQP4"/>
<comment type="caution">
    <text evidence="1">The sequence shown here is derived from an EMBL/GenBank/DDBJ whole genome shotgun (WGS) entry which is preliminary data.</text>
</comment>
<accession>A0A1J4MQP4</accession>
<dbReference type="VEuPathDB" id="CryptoDB:cubi_01845"/>
<evidence type="ECO:0000313" key="1">
    <source>
        <dbReference type="EMBL" id="OII75324.1"/>
    </source>
</evidence>
<organism evidence="1 2">
    <name type="scientific">Cryptosporidium ubiquitum</name>
    <dbReference type="NCBI Taxonomy" id="857276"/>
    <lineage>
        <taxon>Eukaryota</taxon>
        <taxon>Sar</taxon>
        <taxon>Alveolata</taxon>
        <taxon>Apicomplexa</taxon>
        <taxon>Conoidasida</taxon>
        <taxon>Coccidia</taxon>
        <taxon>Eucoccidiorida</taxon>
        <taxon>Eimeriorina</taxon>
        <taxon>Cryptosporidiidae</taxon>
        <taxon>Cryptosporidium</taxon>
    </lineage>
</organism>
<reference evidence="1 2" key="1">
    <citation type="submission" date="2016-10" db="EMBL/GenBank/DDBJ databases">
        <title>Reductive evolution of mitochondrial metabolism and differential evolution of invasion-related proteins in Cryptosporidium.</title>
        <authorList>
            <person name="Liu S."/>
            <person name="Roellig D.M."/>
            <person name="Guo Y."/>
            <person name="Li N."/>
            <person name="Frace M.A."/>
            <person name="Tang K."/>
            <person name="Zhang L."/>
            <person name="Feng Y."/>
            <person name="Xiao L."/>
        </authorList>
    </citation>
    <scope>NUCLEOTIDE SEQUENCE [LARGE SCALE GENOMIC DNA]</scope>
    <source>
        <strain evidence="1">39726</strain>
    </source>
</reference>